<organism evidence="2 3">
    <name type="scientific">Cryptosporidium xiaoi</name>
    <dbReference type="NCBI Taxonomy" id="659607"/>
    <lineage>
        <taxon>Eukaryota</taxon>
        <taxon>Sar</taxon>
        <taxon>Alveolata</taxon>
        <taxon>Apicomplexa</taxon>
        <taxon>Conoidasida</taxon>
        <taxon>Coccidia</taxon>
        <taxon>Eucoccidiorida</taxon>
        <taxon>Eimeriorina</taxon>
        <taxon>Cryptosporidiidae</taxon>
        <taxon>Cryptosporidium</taxon>
    </lineage>
</organism>
<reference evidence="2 3" key="1">
    <citation type="submission" date="2023-10" db="EMBL/GenBank/DDBJ databases">
        <title>Comparative genomics analysis reveals potential genetic determinants of host preference in Cryptosporidium xiaoi.</title>
        <authorList>
            <person name="Xiao L."/>
            <person name="Li J."/>
        </authorList>
    </citation>
    <scope>NUCLEOTIDE SEQUENCE [LARGE SCALE GENOMIC DNA]</scope>
    <source>
        <strain evidence="2 3">52996</strain>
    </source>
</reference>
<evidence type="ECO:0000259" key="1">
    <source>
        <dbReference type="Pfam" id="PF26254"/>
    </source>
</evidence>
<gene>
    <name evidence="2" type="ORF">RS030_152405</name>
</gene>
<dbReference type="Pfam" id="PF26254">
    <property type="entry name" value="Ig_TRAPPC9-Trs120_1st"/>
    <property type="match status" value="1"/>
</dbReference>
<accession>A0AAV9Y0J7</accession>
<feature type="domain" description="Trs120/TRAPPC9 first Ig-like" evidence="1">
    <location>
        <begin position="817"/>
        <end position="945"/>
    </location>
</feature>
<comment type="caution">
    <text evidence="2">The sequence shown here is derived from an EMBL/GenBank/DDBJ whole genome shotgun (WGS) entry which is preliminary data.</text>
</comment>
<sequence>MELDINCTISDASYIKVLFLSNDEKNVSFFRTISDTIRDEILSLSKSFFKDVNEKDFWDNILNYRSEHETNIPSLRFFFDDIYLSNINQISIKDDYSTGVYIIIAYDLMNTLEEKEFYEIIDKFRDELSTAYRILLKSNYDVTDKIEIKSLETGDCLTYSLSEFAKKVLLNTVRKIDSEIKKSIETISSSFTNKLEISSGQDLININKKKSIAELYLLLGLPISSAMYYNNAIELIEEYNPKLFSELSFCIQGQASLLFLFYKLHDSSDGWWEVGSNSINSFIQELPVPIQPAFHSIQSNNFSALDSIIINQSRKFLLFDIIHKKLSVALNFMYKASRINGPLIFDSNFQSFETDELIVHIYKMVLMKSRFLLENVVTSHFERKLIVDFLDPYLNSIEQTSKVIPKKFIKNYSLFLLGCVDVLKLVKCYRKVGIILIRLSQLFLKHKLFGLSFNVSCVTYDWYSNIYSNEQINNTKMIQSLIFVIKSYKDSCLKHDLCAFCYTEMNPNIILRDAYFCMPAHFNIVKDDINNYLISNKQYLNNNYMQYLTIYKHDLALKYSVLHSKMSYVSSESDFQLNTQLELLLYLRPFINSFFRYGIHSMLQTYRRYNNNAKKKVTSSSYPARYEMLVLFHILESTIYYGCPSRSISILSTLLEKIIYFPPLYDLEVFTTIQSKCIDTLSILSSNLQSPFIKTPLYTLTTSKQKGFTSIESMNISISNVIIHSMHLLLLFNISCETSSVATEPCDKCTNRIKCTCVLNQIKNSFCPNCDFFTNNIPGLPSMIFQTSNPNIYFEGQNCGNKYDWIPIQERNPNYKNSLLSRNSVKHQDSNPFLYDPFEKKLTIKEYCDGKDLQDLQSTSILWEVGRKYTVYVGLFNPFLISLILDCFSLIVEGDVSCDIYPVSVVVPPTPRFSIPGCEVKVAINVIPRNPGNFTIIGITYKFSGIVYVNFGAKSLFTNNRGPLMPYINVFAIPKLESDICVKYNETDIKCDLGDEFGGKIEIKNIIKVPDEQKNQFCFENTYIMVEKNSYTSGIVSDLDINYEKCGFFVRMSYLELTRAKRFRFLLQTKFIYKHKTIIFSTIFILTSRNFGFPRIKNSSLIPKLQYGPMMQHFSSSRWVINKVWLVLEVEKNSKLFPIGLSFSERFSKNRITIPKDIDCYRWVIETPLDLIYKTENEPEFINWFAHLPNSSVDANESSIIQQGKLFMGKISQEFQSSYVFNVCIDYNGVEVQNNSILPIFSSVCIKVSAEDMNATKKKRTIKLVPIGETAKIKQICLEYHDDYITNSGFDFE</sequence>
<dbReference type="InterPro" id="IPR013935">
    <property type="entry name" value="Trs120_TRAPPC9"/>
</dbReference>
<dbReference type="PANTHER" id="PTHR21512:SF5">
    <property type="entry name" value="TRAFFICKING PROTEIN PARTICLE COMPLEX SUBUNIT 9"/>
    <property type="match status" value="1"/>
</dbReference>
<evidence type="ECO:0000313" key="3">
    <source>
        <dbReference type="Proteomes" id="UP001311799"/>
    </source>
</evidence>
<evidence type="ECO:0000313" key="2">
    <source>
        <dbReference type="EMBL" id="KAK6590456.1"/>
    </source>
</evidence>
<dbReference type="InterPro" id="IPR058565">
    <property type="entry name" value="Ig_TRAPPC9_Trs120_1st"/>
</dbReference>
<dbReference type="GO" id="GO:0005802">
    <property type="term" value="C:trans-Golgi network"/>
    <property type="evidence" value="ECO:0007669"/>
    <property type="project" value="TreeGrafter"/>
</dbReference>
<dbReference type="EMBL" id="JAWDEY010000006">
    <property type="protein sequence ID" value="KAK6590456.1"/>
    <property type="molecule type" value="Genomic_DNA"/>
</dbReference>
<proteinExistence type="predicted"/>
<name>A0AAV9Y0J7_9CRYT</name>
<keyword evidence="3" id="KW-1185">Reference proteome</keyword>
<protein>
    <recommendedName>
        <fullName evidence="1">Trs120/TRAPPC9 first Ig-like domain-containing protein</fullName>
    </recommendedName>
</protein>
<dbReference type="PANTHER" id="PTHR21512">
    <property type="entry name" value="TRAFFICKING PROTEIN PARTICLE COMPLEX SUBUNIT 9"/>
    <property type="match status" value="1"/>
</dbReference>
<dbReference type="Proteomes" id="UP001311799">
    <property type="component" value="Unassembled WGS sequence"/>
</dbReference>